<feature type="region of interest" description="Disordered" evidence="2">
    <location>
        <begin position="169"/>
        <end position="191"/>
    </location>
</feature>
<accession>A0A9D9NI93</accession>
<dbReference type="PROSITE" id="PS51257">
    <property type="entry name" value="PROKAR_LIPOPROTEIN"/>
    <property type="match status" value="1"/>
</dbReference>
<protein>
    <recommendedName>
        <fullName evidence="4">DUF4988 domain-containing protein</fullName>
    </recommendedName>
</protein>
<evidence type="ECO:0000313" key="6">
    <source>
        <dbReference type="Proteomes" id="UP000823757"/>
    </source>
</evidence>
<dbReference type="Proteomes" id="UP000823757">
    <property type="component" value="Unassembled WGS sequence"/>
</dbReference>
<proteinExistence type="predicted"/>
<feature type="coiled-coil region" evidence="1">
    <location>
        <begin position="26"/>
        <end position="53"/>
    </location>
</feature>
<sequence length="791" mass="85300">MKNFLNLTKCAAFLFGGMTLFACTDLSGLEERVDSLDSRITALETQVKSLNENITAINGLLDESTFITNIERTENGFSITMSDSEVYTIENGKTGDTPLITVDEDGYWRVKYGDGEYQYITVDGTPDGEKVLATAVAPLFRVTNDGYWEVSTDGGQHFDTVYLEDGHTPAQAIGKDGQPGQPGEPGQNGDSFFRDVQYNEEDGILTLVLADGESYSFTVVSDFACEIDGVTYAEAEIFQPGVSRNFNVIYKGIDDVYLIVPQGWSATLEGETSPAVLTVTPPAAKTKISADSQSDVVVHAVSGDRSIFAKMKVELFDGAIPAAEVKAGAATATEVNFTVTPNADVTSWKYMLLAASEEAPDAPEDFDTRATEVQGNAETPLKLDKDANGSALTVGTEYVLYVLAIATDEGVPTYASDIASASATPEYGSYYDMWQAGALTILDKAYNTTDWKAEVISESQDITALTSGTIYFIEPDAIVNVSTNINTVNKVILVGNKPGQKSTITFASGAYLGLNNGVNDSVGGEFVVFNMVFDATNRTNYVILPYRNGTYDYIAFVGSDIKYGGNNGLMVHTNTNNSARHFNTFIVESCNIILESVADDTNRQFINLGTLPLNIQQISIKNNIFYCPSGHIADFRMVNAKGASFGNMTIENNIFANVWAKSSVSAAYALYKSLSTISVKNNIFWTNETILSARFFTPASAPASETAAESAYEGNPTGTVCENNIVYLGSNESVSWQMFYGGLGSVNNTGFSALEEAELIENDPFAGGTCNVAQGEFVPNSTYSSYGPQRN</sequence>
<evidence type="ECO:0000259" key="4">
    <source>
        <dbReference type="Pfam" id="PF16378"/>
    </source>
</evidence>
<gene>
    <name evidence="5" type="ORF">IAB91_04935</name>
</gene>
<feature type="domain" description="DUF4988" evidence="4">
    <location>
        <begin position="29"/>
        <end position="212"/>
    </location>
</feature>
<evidence type="ECO:0000256" key="2">
    <source>
        <dbReference type="SAM" id="MobiDB-lite"/>
    </source>
</evidence>
<feature type="signal peptide" evidence="3">
    <location>
        <begin position="1"/>
        <end position="22"/>
    </location>
</feature>
<dbReference type="Gene3D" id="1.20.5.340">
    <property type="match status" value="1"/>
</dbReference>
<keyword evidence="1" id="KW-0175">Coiled coil</keyword>
<evidence type="ECO:0000256" key="1">
    <source>
        <dbReference type="SAM" id="Coils"/>
    </source>
</evidence>
<dbReference type="Pfam" id="PF16378">
    <property type="entry name" value="DUF4988"/>
    <property type="match status" value="1"/>
</dbReference>
<evidence type="ECO:0000256" key="3">
    <source>
        <dbReference type="SAM" id="SignalP"/>
    </source>
</evidence>
<name>A0A9D9NI93_9BACT</name>
<feature type="compositionally biased region" description="Low complexity" evidence="2">
    <location>
        <begin position="178"/>
        <end position="189"/>
    </location>
</feature>
<organism evidence="5 6">
    <name type="scientific">Candidatus Cryptobacteroides faecigallinarum</name>
    <dbReference type="NCBI Taxonomy" id="2840763"/>
    <lineage>
        <taxon>Bacteria</taxon>
        <taxon>Pseudomonadati</taxon>
        <taxon>Bacteroidota</taxon>
        <taxon>Bacteroidia</taxon>
        <taxon>Bacteroidales</taxon>
        <taxon>Candidatus Cryptobacteroides</taxon>
    </lineage>
</organism>
<comment type="caution">
    <text evidence="5">The sequence shown here is derived from an EMBL/GenBank/DDBJ whole genome shotgun (WGS) entry which is preliminary data.</text>
</comment>
<feature type="chain" id="PRO_5039569211" description="DUF4988 domain-containing protein" evidence="3">
    <location>
        <begin position="23"/>
        <end position="791"/>
    </location>
</feature>
<reference evidence="5" key="2">
    <citation type="journal article" date="2021" name="PeerJ">
        <title>Extensive microbial diversity within the chicken gut microbiome revealed by metagenomics and culture.</title>
        <authorList>
            <person name="Gilroy R."/>
            <person name="Ravi A."/>
            <person name="Getino M."/>
            <person name="Pursley I."/>
            <person name="Horton D.L."/>
            <person name="Alikhan N.F."/>
            <person name="Baker D."/>
            <person name="Gharbi K."/>
            <person name="Hall N."/>
            <person name="Watson M."/>
            <person name="Adriaenssens E.M."/>
            <person name="Foster-Nyarko E."/>
            <person name="Jarju S."/>
            <person name="Secka A."/>
            <person name="Antonio M."/>
            <person name="Oren A."/>
            <person name="Chaudhuri R.R."/>
            <person name="La Ragione R."/>
            <person name="Hildebrand F."/>
            <person name="Pallen M.J."/>
        </authorList>
    </citation>
    <scope>NUCLEOTIDE SEQUENCE</scope>
    <source>
        <strain evidence="5">B1-13419</strain>
    </source>
</reference>
<dbReference type="InterPro" id="IPR032149">
    <property type="entry name" value="DUF4988"/>
</dbReference>
<reference evidence="5" key="1">
    <citation type="submission" date="2020-10" db="EMBL/GenBank/DDBJ databases">
        <authorList>
            <person name="Gilroy R."/>
        </authorList>
    </citation>
    <scope>NUCLEOTIDE SEQUENCE</scope>
    <source>
        <strain evidence="5">B1-13419</strain>
    </source>
</reference>
<dbReference type="EMBL" id="JADIMD010000076">
    <property type="protein sequence ID" value="MBO8474616.1"/>
    <property type="molecule type" value="Genomic_DNA"/>
</dbReference>
<evidence type="ECO:0000313" key="5">
    <source>
        <dbReference type="EMBL" id="MBO8474616.1"/>
    </source>
</evidence>
<dbReference type="AlphaFoldDB" id="A0A9D9NI93"/>
<keyword evidence="3" id="KW-0732">Signal</keyword>